<keyword evidence="1" id="KW-0732">Signal</keyword>
<dbReference type="STRING" id="1442368.A0A0D2EYY3"/>
<evidence type="ECO:0000313" key="4">
    <source>
        <dbReference type="Proteomes" id="UP000053029"/>
    </source>
</evidence>
<feature type="chain" id="PRO_5002241515" evidence="1">
    <location>
        <begin position="17"/>
        <end position="391"/>
    </location>
</feature>
<proteinExistence type="predicted"/>
<dbReference type="InterPro" id="IPR036291">
    <property type="entry name" value="NAD(P)-bd_dom_sf"/>
</dbReference>
<evidence type="ECO:0000259" key="2">
    <source>
        <dbReference type="Pfam" id="PF22917"/>
    </source>
</evidence>
<dbReference type="HOGENOM" id="CLU_030125_2_0_1"/>
<reference evidence="3 4" key="1">
    <citation type="submission" date="2015-01" db="EMBL/GenBank/DDBJ databases">
        <title>The Genome Sequence of Fonsecaea pedrosoi CBS 271.37.</title>
        <authorList>
            <consortium name="The Broad Institute Genomics Platform"/>
            <person name="Cuomo C."/>
            <person name="de Hoog S."/>
            <person name="Gorbushina A."/>
            <person name="Stielow B."/>
            <person name="Teixiera M."/>
            <person name="Abouelleil A."/>
            <person name="Chapman S.B."/>
            <person name="Priest M."/>
            <person name="Young S.K."/>
            <person name="Wortman J."/>
            <person name="Nusbaum C."/>
            <person name="Birren B."/>
        </authorList>
    </citation>
    <scope>NUCLEOTIDE SEQUENCE [LARGE SCALE GENOMIC DNA]</scope>
    <source>
        <strain evidence="3 4">CBS 271.37</strain>
    </source>
</reference>
<dbReference type="EMBL" id="KN846972">
    <property type="protein sequence ID" value="KIW79477.1"/>
    <property type="molecule type" value="Genomic_DNA"/>
</dbReference>
<accession>A0A0D2EYY3</accession>
<dbReference type="InterPro" id="IPR055222">
    <property type="entry name" value="PRISE-like_Rossmann-fold"/>
</dbReference>
<gene>
    <name evidence="3" type="ORF">Z517_06089</name>
</gene>
<dbReference type="Proteomes" id="UP000053029">
    <property type="component" value="Unassembled WGS sequence"/>
</dbReference>
<dbReference type="Pfam" id="PF22917">
    <property type="entry name" value="PRISE"/>
    <property type="match status" value="1"/>
</dbReference>
<dbReference type="RefSeq" id="XP_013283285.1">
    <property type="nucleotide sequence ID" value="XM_013427831.1"/>
</dbReference>
<dbReference type="GeneID" id="25305579"/>
<evidence type="ECO:0000313" key="3">
    <source>
        <dbReference type="EMBL" id="KIW79477.1"/>
    </source>
</evidence>
<sequence>MAHALVFGASGILGWAVVDQILKNYPQKGTFSKVTALTNRPLDLQDAQWPKPGGTNPELALVSGVDLTRGTVEDIKQQLKERVPDIGTVTQIFYFAYIFHPDFPTEQDINVAMFDRGFVAAEALAPNLSYVVLPTGTKGYGIHQPKRPFKAPFDEAMNDIPQPYRDVLFYFALRDRLDALQKGKRWKWAEVRCDIVVGFLPHSNPYNLAGFFINYLSLVAFVQGRGAKVPYPGHPDGWHTLSNDGGQDTVARFSLYLSVNPDKAGTSELYNIADTSDGYPMSAKWPAICEYFGLIGVPPLPLGDPAYVSPAQYLEQHKEELRQMEKQLGNKIQQVDLMTGLDIWLMNFDFDHHLALGKARSVGFVEEGTVTGSWIQTFDRYRAAKKVWVAS</sequence>
<dbReference type="VEuPathDB" id="FungiDB:Z517_06089"/>
<dbReference type="PANTHER" id="PTHR32487:SF8">
    <property type="entry name" value="NAD-DEPENDENT EPIMERASE_DEHYDRATASE DOMAIN-CONTAINING PROTEIN"/>
    <property type="match status" value="1"/>
</dbReference>
<evidence type="ECO:0000256" key="1">
    <source>
        <dbReference type="SAM" id="SignalP"/>
    </source>
</evidence>
<dbReference type="PANTHER" id="PTHR32487">
    <property type="entry name" value="3-OXO-DELTA(4,5)-STEROID 5-BETA-REDUCTASE"/>
    <property type="match status" value="1"/>
</dbReference>
<protein>
    <submittedName>
        <fullName evidence="3">Unplaced genomic scaffold supercont1.4, whole genome shotgun sequence</fullName>
    </submittedName>
</protein>
<dbReference type="OrthoDB" id="1731983at2759"/>
<name>A0A0D2EYY3_9EURO</name>
<organism evidence="3 4">
    <name type="scientific">Fonsecaea pedrosoi CBS 271.37</name>
    <dbReference type="NCBI Taxonomy" id="1442368"/>
    <lineage>
        <taxon>Eukaryota</taxon>
        <taxon>Fungi</taxon>
        <taxon>Dikarya</taxon>
        <taxon>Ascomycota</taxon>
        <taxon>Pezizomycotina</taxon>
        <taxon>Eurotiomycetes</taxon>
        <taxon>Chaetothyriomycetidae</taxon>
        <taxon>Chaetothyriales</taxon>
        <taxon>Herpotrichiellaceae</taxon>
        <taxon>Fonsecaea</taxon>
    </lineage>
</organism>
<feature type="domain" description="PRISE-like Rossmann-fold" evidence="2">
    <location>
        <begin position="4"/>
        <end position="386"/>
    </location>
</feature>
<dbReference type="SUPFAM" id="SSF51735">
    <property type="entry name" value="NAD(P)-binding Rossmann-fold domains"/>
    <property type="match status" value="1"/>
</dbReference>
<feature type="signal peptide" evidence="1">
    <location>
        <begin position="1"/>
        <end position="16"/>
    </location>
</feature>
<keyword evidence="4" id="KW-1185">Reference proteome</keyword>
<dbReference type="Gene3D" id="3.40.50.720">
    <property type="entry name" value="NAD(P)-binding Rossmann-like Domain"/>
    <property type="match status" value="1"/>
</dbReference>
<dbReference type="AlphaFoldDB" id="A0A0D2EYY3"/>